<dbReference type="GO" id="GO:0005840">
    <property type="term" value="C:ribosome"/>
    <property type="evidence" value="ECO:0007669"/>
    <property type="project" value="UniProtKB-KW"/>
</dbReference>
<dbReference type="GO" id="GO:0003735">
    <property type="term" value="F:structural constituent of ribosome"/>
    <property type="evidence" value="ECO:0007669"/>
    <property type="project" value="InterPro"/>
</dbReference>
<dbReference type="GO" id="GO:0005737">
    <property type="term" value="C:cytoplasm"/>
    <property type="evidence" value="ECO:0007669"/>
    <property type="project" value="UniProtKB-ARBA"/>
</dbReference>
<dbReference type="NCBIfam" id="TIGR00061">
    <property type="entry name" value="L21"/>
    <property type="match status" value="1"/>
</dbReference>
<dbReference type="HAMAP" id="MF_01363">
    <property type="entry name" value="Ribosomal_bL21"/>
    <property type="match status" value="1"/>
</dbReference>
<organism evidence="8 9">
    <name type="scientific">Treponema pallidum subsp. pertenue (strain Gauthier)</name>
    <dbReference type="NCBI Taxonomy" id="491080"/>
    <lineage>
        <taxon>Bacteria</taxon>
        <taxon>Pseudomonadati</taxon>
        <taxon>Spirochaetota</taxon>
        <taxon>Spirochaetia</taxon>
        <taxon>Spirochaetales</taxon>
        <taxon>Treponemataceae</taxon>
        <taxon>Treponema</taxon>
    </lineage>
</organism>
<evidence type="ECO:0000256" key="3">
    <source>
        <dbReference type="ARBA" id="ARBA00022884"/>
    </source>
</evidence>
<dbReference type="PANTHER" id="PTHR21349">
    <property type="entry name" value="50S RIBOSOMAL PROTEIN L21"/>
    <property type="match status" value="1"/>
</dbReference>
<gene>
    <name evidence="6 8" type="primary">rplU</name>
    <name evidence="8" type="ordered locus">TPEGAU_0745</name>
</gene>
<evidence type="ECO:0000256" key="7">
    <source>
        <dbReference type="RuleBase" id="RU000562"/>
    </source>
</evidence>
<evidence type="ECO:0000256" key="6">
    <source>
        <dbReference type="HAMAP-Rule" id="MF_01363"/>
    </source>
</evidence>
<comment type="function">
    <text evidence="6 7">This protein binds to 23S rRNA in the presence of protein L20.</text>
</comment>
<dbReference type="Pfam" id="PF00829">
    <property type="entry name" value="Ribosomal_L21p"/>
    <property type="match status" value="1"/>
</dbReference>
<dbReference type="InterPro" id="IPR028909">
    <property type="entry name" value="bL21-like"/>
</dbReference>
<keyword evidence="5 6" id="KW-0687">Ribonucleoprotein</keyword>
<comment type="similarity">
    <text evidence="1 6 7">Belongs to the bacterial ribosomal protein bL21 family.</text>
</comment>
<dbReference type="AlphaFoldDB" id="A0AAU8Q0Z8"/>
<keyword evidence="4 6" id="KW-0689">Ribosomal protein</keyword>
<evidence type="ECO:0000256" key="2">
    <source>
        <dbReference type="ARBA" id="ARBA00022730"/>
    </source>
</evidence>
<keyword evidence="2 6" id="KW-0699">rRNA-binding</keyword>
<dbReference type="InterPro" id="IPR018258">
    <property type="entry name" value="Ribosomal_bL21_CS"/>
</dbReference>
<comment type="subunit">
    <text evidence="6">Part of the 50S ribosomal subunit. Contacts protein L20.</text>
</comment>
<sequence length="111" mass="12470">MFFGGFVYALIEYKGKQYKVERGSSIVVDNISEVAPGGCIDVREVLMIGGEGLTRIGSPYLEGVGVRAVVGECFRSRKITVYKYKSKKDYHRTIGHRQWYTRLTVSDILGV</sequence>
<protein>
    <recommendedName>
        <fullName evidence="6">Large ribosomal subunit protein bL21</fullName>
    </recommendedName>
</protein>
<dbReference type="SUPFAM" id="SSF141091">
    <property type="entry name" value="L21p-like"/>
    <property type="match status" value="1"/>
</dbReference>
<reference evidence="9" key="1">
    <citation type="journal article" date="2012" name="PLoS Negl. Trop. Dis.">
        <title>Whole genome sequences of three Treponema pallidum ssp. pertenue strains: yaws and syphilis treponemes differ in less than 0.2% of the genome sequence.</title>
        <authorList>
            <person name="Cejkova D."/>
            <person name="Zobanikova M."/>
            <person name="Chen L."/>
            <person name="Pospisilova P."/>
            <person name="Strouhal M."/>
            <person name="Qin X."/>
            <person name="Mikalova L."/>
            <person name="Norris S.J."/>
            <person name="Muzny D.M."/>
            <person name="Gibbs R.A."/>
            <person name="Fulton L.L."/>
            <person name="Sodergren E."/>
            <person name="Weinstock G.M."/>
            <person name="Smajs D."/>
        </authorList>
    </citation>
    <scope>NUCLEOTIDE SEQUENCE [LARGE SCALE GENOMIC DNA]</scope>
    <source>
        <strain evidence="9">Gauthier</strain>
    </source>
</reference>
<accession>A0AAU8Q0Z8</accession>
<evidence type="ECO:0000313" key="9">
    <source>
        <dbReference type="Proteomes" id="UP000008192"/>
    </source>
</evidence>
<evidence type="ECO:0000256" key="5">
    <source>
        <dbReference type="ARBA" id="ARBA00023274"/>
    </source>
</evidence>
<dbReference type="GO" id="GO:0006412">
    <property type="term" value="P:translation"/>
    <property type="evidence" value="ECO:0007669"/>
    <property type="project" value="UniProtKB-UniRule"/>
</dbReference>
<dbReference type="GO" id="GO:1990904">
    <property type="term" value="C:ribonucleoprotein complex"/>
    <property type="evidence" value="ECO:0007669"/>
    <property type="project" value="UniProtKB-KW"/>
</dbReference>
<proteinExistence type="inferred from homology"/>
<name>A0AAU8Q0Z8_TREPG</name>
<dbReference type="InterPro" id="IPR036164">
    <property type="entry name" value="bL21-like_sf"/>
</dbReference>
<dbReference type="KEGG" id="tpg:TPEGAU_0745"/>
<dbReference type="Proteomes" id="UP000008192">
    <property type="component" value="Chromosome"/>
</dbReference>
<dbReference type="PANTHER" id="PTHR21349:SF0">
    <property type="entry name" value="LARGE RIBOSOMAL SUBUNIT PROTEIN BL21M"/>
    <property type="match status" value="1"/>
</dbReference>
<evidence type="ECO:0000313" key="8">
    <source>
        <dbReference type="EMBL" id="AEZ60009.1"/>
    </source>
</evidence>
<evidence type="ECO:0000256" key="4">
    <source>
        <dbReference type="ARBA" id="ARBA00022980"/>
    </source>
</evidence>
<dbReference type="InterPro" id="IPR001787">
    <property type="entry name" value="Ribosomal_bL21"/>
</dbReference>
<dbReference type="GO" id="GO:0019843">
    <property type="term" value="F:rRNA binding"/>
    <property type="evidence" value="ECO:0007669"/>
    <property type="project" value="UniProtKB-UniRule"/>
</dbReference>
<evidence type="ECO:0000256" key="1">
    <source>
        <dbReference type="ARBA" id="ARBA00008563"/>
    </source>
</evidence>
<dbReference type="PROSITE" id="PS01169">
    <property type="entry name" value="RIBOSOMAL_L21"/>
    <property type="match status" value="1"/>
</dbReference>
<keyword evidence="3 6" id="KW-0694">RNA-binding</keyword>
<dbReference type="EMBL" id="CP002376">
    <property type="protein sequence ID" value="AEZ60009.1"/>
    <property type="molecule type" value="Genomic_DNA"/>
</dbReference>